<keyword evidence="5" id="KW-0547">Nucleotide-binding</keyword>
<comment type="catalytic activity">
    <reaction evidence="1">
        <text>ATP + protein L-histidine = ADP + protein N-phospho-L-histidine.</text>
        <dbReference type="EC" id="2.7.13.3"/>
    </reaction>
</comment>
<keyword evidence="3" id="KW-0597">Phosphoprotein</keyword>
<evidence type="ECO:0000256" key="4">
    <source>
        <dbReference type="ARBA" id="ARBA00022679"/>
    </source>
</evidence>
<dbReference type="EMBL" id="SOCE01000002">
    <property type="protein sequence ID" value="TDU84458.1"/>
    <property type="molecule type" value="Genomic_DNA"/>
</dbReference>
<evidence type="ECO:0000256" key="7">
    <source>
        <dbReference type="ARBA" id="ARBA00022840"/>
    </source>
</evidence>
<sequence>MTGADLSLTVLAMETRTRLRTGQVLVLDGGLAAAYGGAAWVLFTHKSPQPVVALLGTALSAAAIVLIRRRPVWAFLSALVPLLLAPIDTSLGFVALVPLCYALFRVAGGGARRPALAMLVTAQLGAVATGLPSFDRVGAVVPFATMFTAAWVTGYVVGQQRRGDSELVLQQERMRIARELHDIVAHSMSVITVQAGYGHLVIDEQPAEARAALAAIEAAGRQTLADLRQLLGALRSEQDDPAALGPAPGLGMLDQLIEHTGRAGVQVRLTVTGQPVDLPAGVDLSAYRILQEALTNVVKHAAIGTADALLDYRPTELAIRITDHGSGCPDDGGAIGHGLIGIRERVALYGGSLRAGPLPGRGFEVSARLPLIGRAA</sequence>
<dbReference type="GO" id="GO:0005524">
    <property type="term" value="F:ATP binding"/>
    <property type="evidence" value="ECO:0007669"/>
    <property type="project" value="UniProtKB-KW"/>
</dbReference>
<dbReference type="GO" id="GO:0046983">
    <property type="term" value="F:protein dimerization activity"/>
    <property type="evidence" value="ECO:0007669"/>
    <property type="project" value="InterPro"/>
</dbReference>
<keyword evidence="9" id="KW-0812">Transmembrane</keyword>
<evidence type="ECO:0000256" key="9">
    <source>
        <dbReference type="SAM" id="Phobius"/>
    </source>
</evidence>
<organism evidence="12 13">
    <name type="scientific">Kribbella voronezhensis</name>
    <dbReference type="NCBI Taxonomy" id="2512212"/>
    <lineage>
        <taxon>Bacteria</taxon>
        <taxon>Bacillati</taxon>
        <taxon>Actinomycetota</taxon>
        <taxon>Actinomycetes</taxon>
        <taxon>Propionibacteriales</taxon>
        <taxon>Kribbellaceae</taxon>
        <taxon>Kribbella</taxon>
    </lineage>
</organism>
<dbReference type="EC" id="2.7.13.3" evidence="2"/>
<keyword evidence="8" id="KW-0902">Two-component regulatory system</keyword>
<evidence type="ECO:0000256" key="5">
    <source>
        <dbReference type="ARBA" id="ARBA00022741"/>
    </source>
</evidence>
<evidence type="ECO:0000256" key="6">
    <source>
        <dbReference type="ARBA" id="ARBA00022777"/>
    </source>
</evidence>
<evidence type="ECO:0000313" key="13">
    <source>
        <dbReference type="Proteomes" id="UP000295151"/>
    </source>
</evidence>
<dbReference type="Gene3D" id="3.30.565.10">
    <property type="entry name" value="Histidine kinase-like ATPase, C-terminal domain"/>
    <property type="match status" value="1"/>
</dbReference>
<keyword evidence="9" id="KW-1133">Transmembrane helix</keyword>
<dbReference type="GO" id="GO:0016020">
    <property type="term" value="C:membrane"/>
    <property type="evidence" value="ECO:0007669"/>
    <property type="project" value="InterPro"/>
</dbReference>
<feature type="domain" description="Histidine kinase/HSP90-like ATPase" evidence="10">
    <location>
        <begin position="284"/>
        <end position="371"/>
    </location>
</feature>
<dbReference type="GO" id="GO:0000155">
    <property type="term" value="F:phosphorelay sensor kinase activity"/>
    <property type="evidence" value="ECO:0007669"/>
    <property type="project" value="InterPro"/>
</dbReference>
<feature type="transmembrane region" description="Helical" evidence="9">
    <location>
        <begin position="73"/>
        <end position="104"/>
    </location>
</feature>
<dbReference type="InterPro" id="IPR003594">
    <property type="entry name" value="HATPase_dom"/>
</dbReference>
<dbReference type="Gene3D" id="1.20.5.1930">
    <property type="match status" value="1"/>
</dbReference>
<proteinExistence type="predicted"/>
<feature type="transmembrane region" description="Helical" evidence="9">
    <location>
        <begin position="50"/>
        <end position="67"/>
    </location>
</feature>
<feature type="transmembrane region" description="Helical" evidence="9">
    <location>
        <begin position="140"/>
        <end position="158"/>
    </location>
</feature>
<evidence type="ECO:0000313" key="12">
    <source>
        <dbReference type="EMBL" id="TDU84458.1"/>
    </source>
</evidence>
<keyword evidence="4" id="KW-0808">Transferase</keyword>
<feature type="transmembrane region" description="Helical" evidence="9">
    <location>
        <begin position="24"/>
        <end position="43"/>
    </location>
</feature>
<evidence type="ECO:0000256" key="1">
    <source>
        <dbReference type="ARBA" id="ARBA00000085"/>
    </source>
</evidence>
<dbReference type="InterPro" id="IPR050482">
    <property type="entry name" value="Sensor_HK_TwoCompSys"/>
</dbReference>
<keyword evidence="6 12" id="KW-0418">Kinase</keyword>
<evidence type="ECO:0000259" key="11">
    <source>
        <dbReference type="Pfam" id="PF07730"/>
    </source>
</evidence>
<reference evidence="12 13" key="1">
    <citation type="submission" date="2019-03" db="EMBL/GenBank/DDBJ databases">
        <title>Genomic Encyclopedia of Type Strains, Phase III (KMG-III): the genomes of soil and plant-associated and newly described type strains.</title>
        <authorList>
            <person name="Whitman W."/>
        </authorList>
    </citation>
    <scope>NUCLEOTIDE SEQUENCE [LARGE SCALE GENOMIC DNA]</scope>
    <source>
        <strain evidence="12 13">VKM Ac-2575</strain>
    </source>
</reference>
<accession>A0A4R7T0S4</accession>
<comment type="caution">
    <text evidence="12">The sequence shown here is derived from an EMBL/GenBank/DDBJ whole genome shotgun (WGS) entry which is preliminary data.</text>
</comment>
<dbReference type="PANTHER" id="PTHR24421">
    <property type="entry name" value="NITRATE/NITRITE SENSOR PROTEIN NARX-RELATED"/>
    <property type="match status" value="1"/>
</dbReference>
<dbReference type="Pfam" id="PF07730">
    <property type="entry name" value="HisKA_3"/>
    <property type="match status" value="1"/>
</dbReference>
<dbReference type="PANTHER" id="PTHR24421:SF10">
    <property type="entry name" value="NITRATE_NITRITE SENSOR PROTEIN NARQ"/>
    <property type="match status" value="1"/>
</dbReference>
<dbReference type="CDD" id="cd16917">
    <property type="entry name" value="HATPase_UhpB-NarQ-NarX-like"/>
    <property type="match status" value="1"/>
</dbReference>
<dbReference type="AlphaFoldDB" id="A0A4R7T0S4"/>
<keyword evidence="9" id="KW-0472">Membrane</keyword>
<dbReference type="SUPFAM" id="SSF55874">
    <property type="entry name" value="ATPase domain of HSP90 chaperone/DNA topoisomerase II/histidine kinase"/>
    <property type="match status" value="1"/>
</dbReference>
<feature type="domain" description="Signal transduction histidine kinase subgroup 3 dimerisation and phosphoacceptor" evidence="11">
    <location>
        <begin position="172"/>
        <end position="238"/>
    </location>
</feature>
<gene>
    <name evidence="12" type="ORF">EV138_6929</name>
</gene>
<evidence type="ECO:0000256" key="3">
    <source>
        <dbReference type="ARBA" id="ARBA00022553"/>
    </source>
</evidence>
<evidence type="ECO:0000256" key="2">
    <source>
        <dbReference type="ARBA" id="ARBA00012438"/>
    </source>
</evidence>
<keyword evidence="7" id="KW-0067">ATP-binding</keyword>
<dbReference type="Proteomes" id="UP000295151">
    <property type="component" value="Unassembled WGS sequence"/>
</dbReference>
<dbReference type="InterPro" id="IPR011712">
    <property type="entry name" value="Sig_transdc_His_kin_sub3_dim/P"/>
</dbReference>
<dbReference type="InterPro" id="IPR036890">
    <property type="entry name" value="HATPase_C_sf"/>
</dbReference>
<protein>
    <recommendedName>
        <fullName evidence="2">histidine kinase</fullName>
        <ecNumber evidence="2">2.7.13.3</ecNumber>
    </recommendedName>
</protein>
<evidence type="ECO:0000256" key="8">
    <source>
        <dbReference type="ARBA" id="ARBA00023012"/>
    </source>
</evidence>
<dbReference type="Pfam" id="PF02518">
    <property type="entry name" value="HATPase_c"/>
    <property type="match status" value="1"/>
</dbReference>
<evidence type="ECO:0000259" key="10">
    <source>
        <dbReference type="Pfam" id="PF02518"/>
    </source>
</evidence>
<keyword evidence="13" id="KW-1185">Reference proteome</keyword>
<name>A0A4R7T0S4_9ACTN</name>